<keyword evidence="6" id="KW-1185">Reference proteome</keyword>
<dbReference type="InterPro" id="IPR017871">
    <property type="entry name" value="ABC_transporter-like_CS"/>
</dbReference>
<dbReference type="InterPro" id="IPR003439">
    <property type="entry name" value="ABC_transporter-like_ATP-bd"/>
</dbReference>
<evidence type="ECO:0000313" key="5">
    <source>
        <dbReference type="EMBL" id="MFE7962330.1"/>
    </source>
</evidence>
<dbReference type="InterPro" id="IPR027417">
    <property type="entry name" value="P-loop_NTPase"/>
</dbReference>
<protein>
    <submittedName>
        <fullName evidence="5">ABC transporter ATP-binding protein</fullName>
    </submittedName>
</protein>
<dbReference type="PROSITE" id="PS00211">
    <property type="entry name" value="ABC_TRANSPORTER_1"/>
    <property type="match status" value="1"/>
</dbReference>
<dbReference type="SUPFAM" id="SSF52540">
    <property type="entry name" value="P-loop containing nucleoside triphosphate hydrolases"/>
    <property type="match status" value="1"/>
</dbReference>
<dbReference type="InterPro" id="IPR017911">
    <property type="entry name" value="MacB-like_ATP-bd"/>
</dbReference>
<reference evidence="5 6" key="1">
    <citation type="submission" date="2024-09" db="EMBL/GenBank/DDBJ databases">
        <title>The Natural Products Discovery Center: Release of the First 8490 Sequenced Strains for Exploring Actinobacteria Biosynthetic Diversity.</title>
        <authorList>
            <person name="Kalkreuter E."/>
            <person name="Kautsar S.A."/>
            <person name="Yang D."/>
            <person name="Bader C.D."/>
            <person name="Teijaro C.N."/>
            <person name="Fluegel L."/>
            <person name="Davis C.M."/>
            <person name="Simpson J.R."/>
            <person name="Lauterbach L."/>
            <person name="Steele A.D."/>
            <person name="Gui C."/>
            <person name="Meng S."/>
            <person name="Li G."/>
            <person name="Viehrig K."/>
            <person name="Ye F."/>
            <person name="Su P."/>
            <person name="Kiefer A.F."/>
            <person name="Nichols A."/>
            <person name="Cepeda A.J."/>
            <person name="Yan W."/>
            <person name="Fan B."/>
            <person name="Jiang Y."/>
            <person name="Adhikari A."/>
            <person name="Zheng C.-J."/>
            <person name="Schuster L."/>
            <person name="Cowan T.M."/>
            <person name="Smanski M.J."/>
            <person name="Chevrette M.G."/>
            <person name="De Carvalho L.P.S."/>
            <person name="Shen B."/>
        </authorList>
    </citation>
    <scope>NUCLEOTIDE SEQUENCE [LARGE SCALE GENOMIC DNA]</scope>
    <source>
        <strain evidence="5 6">NPDC057399</strain>
    </source>
</reference>
<dbReference type="RefSeq" id="WP_381725187.1">
    <property type="nucleotide sequence ID" value="NZ_JBHVBU010000008.1"/>
</dbReference>
<evidence type="ECO:0000259" key="4">
    <source>
        <dbReference type="PROSITE" id="PS50893"/>
    </source>
</evidence>
<keyword evidence="3 5" id="KW-0067">ATP-binding</keyword>
<accession>A0ABW6JD73</accession>
<dbReference type="InterPro" id="IPR015854">
    <property type="entry name" value="ABC_transpr_LolD-like"/>
</dbReference>
<name>A0ABW6JD73_STRCE</name>
<dbReference type="GO" id="GO:0005524">
    <property type="term" value="F:ATP binding"/>
    <property type="evidence" value="ECO:0007669"/>
    <property type="project" value="UniProtKB-KW"/>
</dbReference>
<dbReference type="CDD" id="cd03255">
    <property type="entry name" value="ABC_MJ0796_LolCDE_FtsE"/>
    <property type="match status" value="1"/>
</dbReference>
<evidence type="ECO:0000256" key="3">
    <source>
        <dbReference type="ARBA" id="ARBA00022840"/>
    </source>
</evidence>
<evidence type="ECO:0000313" key="6">
    <source>
        <dbReference type="Proteomes" id="UP001600650"/>
    </source>
</evidence>
<dbReference type="Proteomes" id="UP001600650">
    <property type="component" value="Unassembled WGS sequence"/>
</dbReference>
<sequence length="263" mass="28012">MTMVRNRARHDPRTEPATEALRLVKVTKSCGTAENAVTALEGVTLGLARGTFTAVMGPSGSGKSTLLQCAAGLERPDAGIVRVDGTELTGAGEAELTRFRRGRVGFVFQQYNLLETLTVAQNTVLPLKLAGRRVDRRRATEILTAVGLGDRLGHRPDQLSGGQRQRVAIARALVAEPRVIFADEPTGALDTRSARDVLALLREAVRVHGRTVVMVTHDPVAASWADSVLFLADGRLAGRMDTPTADAVAERLAHLGDDAPVGV</sequence>
<dbReference type="PANTHER" id="PTHR24220">
    <property type="entry name" value="IMPORT ATP-BINDING PROTEIN"/>
    <property type="match status" value="1"/>
</dbReference>
<evidence type="ECO:0000256" key="1">
    <source>
        <dbReference type="ARBA" id="ARBA00022448"/>
    </source>
</evidence>
<comment type="caution">
    <text evidence="5">The sequence shown here is derived from an EMBL/GenBank/DDBJ whole genome shotgun (WGS) entry which is preliminary data.</text>
</comment>
<evidence type="ECO:0000256" key="2">
    <source>
        <dbReference type="ARBA" id="ARBA00022741"/>
    </source>
</evidence>
<dbReference type="InterPro" id="IPR003593">
    <property type="entry name" value="AAA+_ATPase"/>
</dbReference>
<dbReference type="Gene3D" id="3.40.50.300">
    <property type="entry name" value="P-loop containing nucleotide triphosphate hydrolases"/>
    <property type="match status" value="1"/>
</dbReference>
<feature type="domain" description="ABC transporter" evidence="4">
    <location>
        <begin position="21"/>
        <end position="258"/>
    </location>
</feature>
<proteinExistence type="predicted"/>
<dbReference type="PANTHER" id="PTHR24220:SF685">
    <property type="entry name" value="ABC TRANSPORTER RELATED"/>
    <property type="match status" value="1"/>
</dbReference>
<organism evidence="5 6">
    <name type="scientific">Streptomyces cellulosae</name>
    <dbReference type="NCBI Taxonomy" id="1968"/>
    <lineage>
        <taxon>Bacteria</taxon>
        <taxon>Bacillati</taxon>
        <taxon>Actinomycetota</taxon>
        <taxon>Actinomycetes</taxon>
        <taxon>Kitasatosporales</taxon>
        <taxon>Streptomycetaceae</taxon>
        <taxon>Streptomyces</taxon>
    </lineage>
</organism>
<dbReference type="PROSITE" id="PS50893">
    <property type="entry name" value="ABC_TRANSPORTER_2"/>
    <property type="match status" value="1"/>
</dbReference>
<dbReference type="EMBL" id="JBHVBU010000008">
    <property type="protein sequence ID" value="MFE7962330.1"/>
    <property type="molecule type" value="Genomic_DNA"/>
</dbReference>
<keyword evidence="1" id="KW-0813">Transport</keyword>
<dbReference type="Pfam" id="PF00005">
    <property type="entry name" value="ABC_tran"/>
    <property type="match status" value="1"/>
</dbReference>
<dbReference type="SMART" id="SM00382">
    <property type="entry name" value="AAA"/>
    <property type="match status" value="1"/>
</dbReference>
<keyword evidence="2" id="KW-0547">Nucleotide-binding</keyword>
<gene>
    <name evidence="5" type="ORF">ACFU0X_04640</name>
</gene>